<accession>A0A1Y5T1S2</accession>
<sequence length="259" mass="28386">MTLRKKQRRDHIVALTRQHKSVSVDELADMMDVSAQTIRRDINHLCKLNVLRRRHGGAELFEQQLNTPYDQRTTTNAAAKHAVAQAAAEMIPDGATVFISIGTTPMMVAEALSRRKQLTVITNNLNAAMALSRETTNRIILPGGELRLPDRDILGDEVAKMFESYRAEFGIFGVAGVATDGGLLDFHASEVAVREKIRSGCKTSILVLDSTKFGRVAPAVGGNIANVDRVILDKAPDAEFAPLLTQNTERLTLVEEALQ</sequence>
<dbReference type="PANTHER" id="PTHR30363:SF4">
    <property type="entry name" value="GLYCEROL-3-PHOSPHATE REGULON REPRESSOR"/>
    <property type="match status" value="1"/>
</dbReference>
<dbReference type="RefSeq" id="WP_085893092.1">
    <property type="nucleotide sequence ID" value="NZ_FWFL01000007.1"/>
</dbReference>
<dbReference type="Pfam" id="PF08220">
    <property type="entry name" value="HTH_DeoR"/>
    <property type="match status" value="1"/>
</dbReference>
<reference evidence="5 6" key="1">
    <citation type="submission" date="2017-03" db="EMBL/GenBank/DDBJ databases">
        <authorList>
            <person name="Afonso C.L."/>
            <person name="Miller P.J."/>
            <person name="Scott M.A."/>
            <person name="Spackman E."/>
            <person name="Goraichik I."/>
            <person name="Dimitrov K.M."/>
            <person name="Suarez D.L."/>
            <person name="Swayne D.E."/>
        </authorList>
    </citation>
    <scope>NUCLEOTIDE SEQUENCE [LARGE SCALE GENOMIC DNA]</scope>
    <source>
        <strain evidence="5 6">CECT 8287</strain>
    </source>
</reference>
<dbReference type="EMBL" id="FWFL01000007">
    <property type="protein sequence ID" value="SLN53963.1"/>
    <property type="molecule type" value="Genomic_DNA"/>
</dbReference>
<dbReference type="Gene3D" id="1.10.10.10">
    <property type="entry name" value="Winged helix-like DNA-binding domain superfamily/Winged helix DNA-binding domain"/>
    <property type="match status" value="1"/>
</dbReference>
<dbReference type="PANTHER" id="PTHR30363">
    <property type="entry name" value="HTH-TYPE TRANSCRIPTIONAL REGULATOR SRLR-RELATED"/>
    <property type="match status" value="1"/>
</dbReference>
<dbReference type="Pfam" id="PF00455">
    <property type="entry name" value="DeoRC"/>
    <property type="match status" value="1"/>
</dbReference>
<dbReference type="PROSITE" id="PS51000">
    <property type="entry name" value="HTH_DEOR_2"/>
    <property type="match status" value="1"/>
</dbReference>
<dbReference type="OrthoDB" id="9814815at2"/>
<evidence type="ECO:0000259" key="4">
    <source>
        <dbReference type="PROSITE" id="PS51000"/>
    </source>
</evidence>
<evidence type="ECO:0000256" key="2">
    <source>
        <dbReference type="ARBA" id="ARBA00023015"/>
    </source>
</evidence>
<keyword evidence="6" id="KW-1185">Reference proteome</keyword>
<dbReference type="SMART" id="SM01134">
    <property type="entry name" value="DeoRC"/>
    <property type="match status" value="1"/>
</dbReference>
<evidence type="ECO:0000256" key="3">
    <source>
        <dbReference type="ARBA" id="ARBA00023163"/>
    </source>
</evidence>
<keyword evidence="2" id="KW-0805">Transcription regulation</keyword>
<keyword evidence="3" id="KW-0804">Transcription</keyword>
<dbReference type="SMART" id="SM00420">
    <property type="entry name" value="HTH_DEOR"/>
    <property type="match status" value="1"/>
</dbReference>
<evidence type="ECO:0000313" key="6">
    <source>
        <dbReference type="Proteomes" id="UP000193827"/>
    </source>
</evidence>
<dbReference type="InterPro" id="IPR036388">
    <property type="entry name" value="WH-like_DNA-bd_sf"/>
</dbReference>
<dbReference type="GO" id="GO:0003700">
    <property type="term" value="F:DNA-binding transcription factor activity"/>
    <property type="evidence" value="ECO:0007669"/>
    <property type="project" value="InterPro"/>
</dbReference>
<proteinExistence type="predicted"/>
<feature type="domain" description="HTH deoR-type" evidence="4">
    <location>
        <begin position="5"/>
        <end position="60"/>
    </location>
</feature>
<dbReference type="AlphaFoldDB" id="A0A1Y5T1S2"/>
<dbReference type="SUPFAM" id="SSF46785">
    <property type="entry name" value="Winged helix' DNA-binding domain"/>
    <property type="match status" value="1"/>
</dbReference>
<dbReference type="Gene3D" id="3.30.750.70">
    <property type="entry name" value="4-hydroxybutyrate coenzyme like domains"/>
    <property type="match status" value="1"/>
</dbReference>
<dbReference type="InterPro" id="IPR050313">
    <property type="entry name" value="Carb_Metab_HTH_regulators"/>
</dbReference>
<dbReference type="InterPro" id="IPR037171">
    <property type="entry name" value="NagB/RpiA_transferase-like"/>
</dbReference>
<evidence type="ECO:0000256" key="1">
    <source>
        <dbReference type="ARBA" id="ARBA00022491"/>
    </source>
</evidence>
<dbReference type="Proteomes" id="UP000193827">
    <property type="component" value="Unassembled WGS sequence"/>
</dbReference>
<keyword evidence="1" id="KW-0678">Repressor</keyword>
<dbReference type="PRINTS" id="PR00037">
    <property type="entry name" value="HTHLACR"/>
</dbReference>
<name>A0A1Y5T1S2_9RHOB</name>
<dbReference type="SUPFAM" id="SSF100950">
    <property type="entry name" value="NagB/RpiA/CoA transferase-like"/>
    <property type="match status" value="1"/>
</dbReference>
<dbReference type="InterPro" id="IPR036390">
    <property type="entry name" value="WH_DNA-bd_sf"/>
</dbReference>
<gene>
    <name evidence="5" type="primary">glpR_4</name>
    <name evidence="5" type="ORF">PEL8287_02870</name>
</gene>
<dbReference type="InterPro" id="IPR014036">
    <property type="entry name" value="DeoR-like_C"/>
</dbReference>
<protein>
    <submittedName>
        <fullName evidence="5">Glycerol-3-phosphate regulon repressor</fullName>
    </submittedName>
</protein>
<dbReference type="InterPro" id="IPR001034">
    <property type="entry name" value="DeoR_HTH"/>
</dbReference>
<evidence type="ECO:0000313" key="5">
    <source>
        <dbReference type="EMBL" id="SLN53963.1"/>
    </source>
</evidence>
<organism evidence="5 6">
    <name type="scientific">Roseovarius litorisediminis</name>
    <dbReference type="NCBI Taxonomy" id="1312363"/>
    <lineage>
        <taxon>Bacteria</taxon>
        <taxon>Pseudomonadati</taxon>
        <taxon>Pseudomonadota</taxon>
        <taxon>Alphaproteobacteria</taxon>
        <taxon>Rhodobacterales</taxon>
        <taxon>Roseobacteraceae</taxon>
        <taxon>Roseovarius</taxon>
    </lineage>
</organism>